<dbReference type="EMBL" id="CP013659">
    <property type="protein sequence ID" value="ALS75744.1"/>
    <property type="molecule type" value="Genomic_DNA"/>
</dbReference>
<evidence type="ECO:0000256" key="1">
    <source>
        <dbReference type="ARBA" id="ARBA00023125"/>
    </source>
</evidence>
<dbReference type="RefSeq" id="WP_058382447.1">
    <property type="nucleotide sequence ID" value="NZ_CP013659.2"/>
</dbReference>
<protein>
    <recommendedName>
        <fullName evidence="3">HTH tetR-type domain-containing protein</fullName>
    </recommendedName>
</protein>
<accession>A0A0U2XHW5</accession>
<dbReference type="InterPro" id="IPR009057">
    <property type="entry name" value="Homeodomain-like_sf"/>
</dbReference>
<dbReference type="GO" id="GO:0003677">
    <property type="term" value="F:DNA binding"/>
    <property type="evidence" value="ECO:0007669"/>
    <property type="project" value="UniProtKB-UniRule"/>
</dbReference>
<dbReference type="PROSITE" id="PS50977">
    <property type="entry name" value="HTH_TETR_2"/>
    <property type="match status" value="1"/>
</dbReference>
<reference evidence="4" key="1">
    <citation type="submission" date="2016-01" db="EMBL/GenBank/DDBJ databases">
        <title>Complete genome of Planococcus rifietoensis type strain M8.</title>
        <authorList>
            <person name="See-Too W.S."/>
        </authorList>
    </citation>
    <scope>NUCLEOTIDE SEQUENCE [LARGE SCALE GENOMIC DNA]</scope>
    <source>
        <strain evidence="4">M8</strain>
    </source>
</reference>
<organism evidence="4 5">
    <name type="scientific">Planococcus rifietoensis</name>
    <dbReference type="NCBI Taxonomy" id="200991"/>
    <lineage>
        <taxon>Bacteria</taxon>
        <taxon>Bacillati</taxon>
        <taxon>Bacillota</taxon>
        <taxon>Bacilli</taxon>
        <taxon>Bacillales</taxon>
        <taxon>Caryophanaceae</taxon>
        <taxon>Planococcus</taxon>
    </lineage>
</organism>
<gene>
    <name evidence="4" type="ORF">AUC31_11290</name>
</gene>
<evidence type="ECO:0000313" key="5">
    <source>
        <dbReference type="Proteomes" id="UP000067683"/>
    </source>
</evidence>
<feature type="DNA-binding region" description="H-T-H motif" evidence="2">
    <location>
        <begin position="35"/>
        <end position="54"/>
    </location>
</feature>
<dbReference type="SUPFAM" id="SSF46689">
    <property type="entry name" value="Homeodomain-like"/>
    <property type="match status" value="1"/>
</dbReference>
<dbReference type="Gene3D" id="1.10.357.10">
    <property type="entry name" value="Tetracycline Repressor, domain 2"/>
    <property type="match status" value="1"/>
</dbReference>
<feature type="domain" description="HTH tetR-type" evidence="3">
    <location>
        <begin position="12"/>
        <end position="72"/>
    </location>
</feature>
<sequence length="203" mass="22945">MTDSGLRDMKKIATRQALAEAAFNLAVEHGVDGFVVEDIVKTAGYSRRTFANYFSCKEEAIANSLTMNDYLERDGQFSFSTENYTPLDTIELYIRGSFTINKLRRLNQLVSLSRNYPSLKLYVTGALMEVQDFAKRGISEEFGSDYPEEYYPILIGAVFGAILPVLDESIAVKLPKDGEQDEADNEFNQYIDIVFAHLRKGFN</sequence>
<evidence type="ECO:0000313" key="4">
    <source>
        <dbReference type="EMBL" id="ALS75744.1"/>
    </source>
</evidence>
<dbReference type="STRING" id="200991.AUC31_11290"/>
<keyword evidence="1 2" id="KW-0238">DNA-binding</keyword>
<dbReference type="Proteomes" id="UP000067683">
    <property type="component" value="Chromosome"/>
</dbReference>
<proteinExistence type="predicted"/>
<dbReference type="KEGG" id="prt:AUC31_11290"/>
<dbReference type="InterPro" id="IPR001647">
    <property type="entry name" value="HTH_TetR"/>
</dbReference>
<evidence type="ECO:0000259" key="3">
    <source>
        <dbReference type="PROSITE" id="PS50977"/>
    </source>
</evidence>
<dbReference type="Pfam" id="PF00440">
    <property type="entry name" value="TetR_N"/>
    <property type="match status" value="1"/>
</dbReference>
<dbReference type="OrthoDB" id="8688418at2"/>
<name>A0A0U2XHW5_9BACL</name>
<evidence type="ECO:0000256" key="2">
    <source>
        <dbReference type="PROSITE-ProRule" id="PRU00335"/>
    </source>
</evidence>
<dbReference type="AlphaFoldDB" id="A0A0U2XHW5"/>
<keyword evidence="5" id="KW-1185">Reference proteome</keyword>